<dbReference type="AlphaFoldDB" id="A0A939GFA4"/>
<reference evidence="2" key="1">
    <citation type="submission" date="2021-03" db="EMBL/GenBank/DDBJ databases">
        <title>Fibrella sp. HMF5335 genome sequencing and assembly.</title>
        <authorList>
            <person name="Kang H."/>
            <person name="Kim H."/>
            <person name="Bae S."/>
            <person name="Joh K."/>
        </authorList>
    </citation>
    <scope>NUCLEOTIDE SEQUENCE</scope>
    <source>
        <strain evidence="2">HMF5335</strain>
    </source>
</reference>
<dbReference type="EMBL" id="JAFMYV010000007">
    <property type="protein sequence ID" value="MBO0937924.1"/>
    <property type="molecule type" value="Genomic_DNA"/>
</dbReference>
<evidence type="ECO:0000313" key="3">
    <source>
        <dbReference type="Proteomes" id="UP000664034"/>
    </source>
</evidence>
<organism evidence="2 3">
    <name type="scientific">Fibrella rubiginis</name>
    <dbReference type="NCBI Taxonomy" id="2817060"/>
    <lineage>
        <taxon>Bacteria</taxon>
        <taxon>Pseudomonadati</taxon>
        <taxon>Bacteroidota</taxon>
        <taxon>Cytophagia</taxon>
        <taxon>Cytophagales</taxon>
        <taxon>Spirosomataceae</taxon>
        <taxon>Fibrella</taxon>
    </lineage>
</organism>
<gene>
    <name evidence="2" type="ORF">J2I47_15310</name>
</gene>
<keyword evidence="3" id="KW-1185">Reference proteome</keyword>
<protein>
    <submittedName>
        <fullName evidence="2">Uncharacterized protein</fullName>
    </submittedName>
</protein>
<proteinExistence type="predicted"/>
<evidence type="ECO:0000313" key="2">
    <source>
        <dbReference type="EMBL" id="MBO0937924.1"/>
    </source>
</evidence>
<sequence length="83" mass="9228">MYFLKDLLSSSLAAGVLFVTCTLPTPAQWQQGPVQTGPSSSRPTSNTALQKVDTLNRRYRANQFDSAPRRVGMSRIDTVRGRR</sequence>
<accession>A0A939GFA4</accession>
<feature type="region of interest" description="Disordered" evidence="1">
    <location>
        <begin position="28"/>
        <end position="83"/>
    </location>
</feature>
<name>A0A939GFA4_9BACT</name>
<dbReference type="Proteomes" id="UP000664034">
    <property type="component" value="Unassembled WGS sequence"/>
</dbReference>
<feature type="compositionally biased region" description="Polar residues" evidence="1">
    <location>
        <begin position="28"/>
        <end position="49"/>
    </location>
</feature>
<dbReference type="RefSeq" id="WP_207365459.1">
    <property type="nucleotide sequence ID" value="NZ_JAFMYV010000007.1"/>
</dbReference>
<comment type="caution">
    <text evidence="2">The sequence shown here is derived from an EMBL/GenBank/DDBJ whole genome shotgun (WGS) entry which is preliminary data.</text>
</comment>
<evidence type="ECO:0000256" key="1">
    <source>
        <dbReference type="SAM" id="MobiDB-lite"/>
    </source>
</evidence>